<dbReference type="PANTHER" id="PTHR24198:SF165">
    <property type="entry name" value="ANKYRIN REPEAT-CONTAINING PROTEIN-RELATED"/>
    <property type="match status" value="1"/>
</dbReference>
<keyword evidence="5" id="KW-1185">Reference proteome</keyword>
<dbReference type="PANTHER" id="PTHR24198">
    <property type="entry name" value="ANKYRIN REPEAT AND PROTEIN KINASE DOMAIN-CONTAINING PROTEIN"/>
    <property type="match status" value="1"/>
</dbReference>
<sequence>MVQVSSIQTPLSLLKKLEHENDSKWNRLQWPFSEKENQNLAQEIRNFATWMHFALSLDGCGLLFHTSEDVARFLGRRLERFKVVQSFKEAQSTLAVGCLTYAICQEFGTGPCASEDEIRRRIKNYPFLTYDSLNLGNTRRMGRVDKEVGVALEKFFTSAYAPAMMNQVRQYAIGRPKEWWDAEESLSLKPLHYACRYGLVKMVNELLDKYPHEINITTKDGISPVIIAASAGHVGTLEALMKRGADPYLRNTYGNALHCAMEGNRPSTARELVATTEGHIFHQACAANCEKIVRLLIDRA</sequence>
<reference evidence="4" key="1">
    <citation type="submission" date="2023-06" db="EMBL/GenBank/DDBJ databases">
        <title>Genome-scale phylogeny and comparative genomics of the fungal order Sordariales.</title>
        <authorList>
            <consortium name="Lawrence Berkeley National Laboratory"/>
            <person name="Hensen N."/>
            <person name="Bonometti L."/>
            <person name="Westerberg I."/>
            <person name="Brannstrom I.O."/>
            <person name="Guillou S."/>
            <person name="Cros-Aarteil S."/>
            <person name="Calhoun S."/>
            <person name="Haridas S."/>
            <person name="Kuo A."/>
            <person name="Mondo S."/>
            <person name="Pangilinan J."/>
            <person name="Riley R."/>
            <person name="Labutti K."/>
            <person name="Andreopoulos B."/>
            <person name="Lipzen A."/>
            <person name="Chen C."/>
            <person name="Yanf M."/>
            <person name="Daum C."/>
            <person name="Ng V."/>
            <person name="Clum A."/>
            <person name="Steindorff A."/>
            <person name="Ohm R."/>
            <person name="Martin F."/>
            <person name="Silar P."/>
            <person name="Natvig D."/>
            <person name="Lalanne C."/>
            <person name="Gautier V."/>
            <person name="Ament-Velasquez S.L."/>
            <person name="Kruys A."/>
            <person name="Hutchinson M.I."/>
            <person name="Powell A.J."/>
            <person name="Barry K."/>
            <person name="Miller A.N."/>
            <person name="Grigoriev I.V."/>
            <person name="Debuchy R."/>
            <person name="Gladieux P."/>
            <person name="Thoren M.H."/>
            <person name="Johannesson H."/>
        </authorList>
    </citation>
    <scope>NUCLEOTIDE SEQUENCE</scope>
    <source>
        <strain evidence="4">SMH2532-1</strain>
    </source>
</reference>
<protein>
    <submittedName>
        <fullName evidence="4">Ankyrin repeat-containing domain protein</fullName>
    </submittedName>
</protein>
<dbReference type="SUPFAM" id="SSF48403">
    <property type="entry name" value="Ankyrin repeat"/>
    <property type="match status" value="1"/>
</dbReference>
<dbReference type="InterPro" id="IPR036770">
    <property type="entry name" value="Ankyrin_rpt-contain_sf"/>
</dbReference>
<dbReference type="PROSITE" id="PS50088">
    <property type="entry name" value="ANK_REPEAT"/>
    <property type="match status" value="1"/>
</dbReference>
<proteinExistence type="predicted"/>
<dbReference type="Pfam" id="PF12796">
    <property type="entry name" value="Ank_2"/>
    <property type="match status" value="1"/>
</dbReference>
<evidence type="ECO:0000256" key="2">
    <source>
        <dbReference type="ARBA" id="ARBA00023043"/>
    </source>
</evidence>
<dbReference type="EMBL" id="JAULSV010000002">
    <property type="protein sequence ID" value="KAK0652702.1"/>
    <property type="molecule type" value="Genomic_DNA"/>
</dbReference>
<keyword evidence="2 3" id="KW-0040">ANK repeat</keyword>
<accession>A0AA40CVZ5</accession>
<evidence type="ECO:0000256" key="3">
    <source>
        <dbReference type="PROSITE-ProRule" id="PRU00023"/>
    </source>
</evidence>
<comment type="caution">
    <text evidence="4">The sequence shown here is derived from an EMBL/GenBank/DDBJ whole genome shotgun (WGS) entry which is preliminary data.</text>
</comment>
<organism evidence="4 5">
    <name type="scientific">Cercophora newfieldiana</name>
    <dbReference type="NCBI Taxonomy" id="92897"/>
    <lineage>
        <taxon>Eukaryota</taxon>
        <taxon>Fungi</taxon>
        <taxon>Dikarya</taxon>
        <taxon>Ascomycota</taxon>
        <taxon>Pezizomycotina</taxon>
        <taxon>Sordariomycetes</taxon>
        <taxon>Sordariomycetidae</taxon>
        <taxon>Sordariales</taxon>
        <taxon>Lasiosphaeriaceae</taxon>
        <taxon>Cercophora</taxon>
    </lineage>
</organism>
<dbReference type="InterPro" id="IPR002110">
    <property type="entry name" value="Ankyrin_rpt"/>
</dbReference>
<keyword evidence="1" id="KW-0677">Repeat</keyword>
<dbReference type="Proteomes" id="UP001174936">
    <property type="component" value="Unassembled WGS sequence"/>
</dbReference>
<feature type="repeat" description="ANK" evidence="3">
    <location>
        <begin position="220"/>
        <end position="252"/>
    </location>
</feature>
<dbReference type="AlphaFoldDB" id="A0AA40CVZ5"/>
<dbReference type="SMART" id="SM00248">
    <property type="entry name" value="ANK"/>
    <property type="match status" value="2"/>
</dbReference>
<evidence type="ECO:0000313" key="4">
    <source>
        <dbReference type="EMBL" id="KAK0652702.1"/>
    </source>
</evidence>
<evidence type="ECO:0000256" key="1">
    <source>
        <dbReference type="ARBA" id="ARBA00022737"/>
    </source>
</evidence>
<gene>
    <name evidence="4" type="ORF">B0T16DRAFT_505311</name>
</gene>
<dbReference type="PROSITE" id="PS50297">
    <property type="entry name" value="ANK_REP_REGION"/>
    <property type="match status" value="1"/>
</dbReference>
<evidence type="ECO:0000313" key="5">
    <source>
        <dbReference type="Proteomes" id="UP001174936"/>
    </source>
</evidence>
<dbReference type="Gene3D" id="1.25.40.20">
    <property type="entry name" value="Ankyrin repeat-containing domain"/>
    <property type="match status" value="1"/>
</dbReference>
<name>A0AA40CVZ5_9PEZI</name>